<dbReference type="InterPro" id="IPR006528">
    <property type="entry name" value="Phage_head_morphogenesis_dom"/>
</dbReference>
<dbReference type="Pfam" id="PF02037">
    <property type="entry name" value="SAP"/>
    <property type="match status" value="1"/>
</dbReference>
<evidence type="ECO:0000313" key="3">
    <source>
        <dbReference type="Proteomes" id="UP000187499"/>
    </source>
</evidence>
<dbReference type="NCBIfam" id="TIGR01641">
    <property type="entry name" value="phageSPP1_gp7"/>
    <property type="match status" value="1"/>
</dbReference>
<dbReference type="Proteomes" id="UP000187499">
    <property type="component" value="Chromosome"/>
</dbReference>
<dbReference type="RefSeq" id="WP_076616400.1">
    <property type="nucleotide sequence ID" value="NZ_CP019323.1"/>
</dbReference>
<dbReference type="PROSITE" id="PS50800">
    <property type="entry name" value="SAP"/>
    <property type="match status" value="1"/>
</dbReference>
<dbReference type="Pfam" id="PF04233">
    <property type="entry name" value="Phage_Mu_F"/>
    <property type="match status" value="1"/>
</dbReference>
<evidence type="ECO:0000259" key="1">
    <source>
        <dbReference type="PROSITE" id="PS50800"/>
    </source>
</evidence>
<dbReference type="SUPFAM" id="SSF68906">
    <property type="entry name" value="SAP domain"/>
    <property type="match status" value="1"/>
</dbReference>
<organism evidence="2 3">
    <name type="scientific">Companilactobacillus allii</name>
    <dbReference type="NCBI Taxonomy" id="1847728"/>
    <lineage>
        <taxon>Bacteria</taxon>
        <taxon>Bacillati</taxon>
        <taxon>Bacillota</taxon>
        <taxon>Bacilli</taxon>
        <taxon>Lactobacillales</taxon>
        <taxon>Lactobacillaceae</taxon>
        <taxon>Companilactobacillus</taxon>
    </lineage>
</organism>
<dbReference type="InterPro" id="IPR003034">
    <property type="entry name" value="SAP_dom"/>
</dbReference>
<reference evidence="3" key="1">
    <citation type="submission" date="2016-12" db="EMBL/GenBank/DDBJ databases">
        <authorList>
            <person name="Jung M.Y."/>
            <person name="Lee S.H."/>
        </authorList>
    </citation>
    <scope>NUCLEOTIDE SEQUENCE [LARGE SCALE GENOMIC DNA]</scope>
    <source>
        <strain evidence="3">WiKim39</strain>
    </source>
</reference>
<accession>A0A1P8Q4A9</accession>
<dbReference type="OrthoDB" id="9765386at2"/>
<evidence type="ECO:0000313" key="2">
    <source>
        <dbReference type="EMBL" id="APX72685.1"/>
    </source>
</evidence>
<feature type="domain" description="SAP" evidence="1">
    <location>
        <begin position="110"/>
        <end position="144"/>
    </location>
</feature>
<protein>
    <recommendedName>
        <fullName evidence="1">SAP domain-containing protein</fullName>
    </recommendedName>
</protein>
<dbReference type="AlphaFoldDB" id="A0A1P8Q4A9"/>
<sequence length="317" mass="36431">MINKLLEKLLSKLSRKKEVSPYINPDRDMKEFKKKAKSFPSMELNDIFLQPLEENLLTGDIILLDWLNNKDYLETPPSYFEYEFGINAIAHKDSLIKNNLLKYSSPSNSLSVLKVTELKNILRNNSLKVSGKKSELIGRIKENLDEDTYRNPNLRILELTNTGFDIVSKYKTLIWSHKNKSSDGIISPLNALSQSKEQMISREKLVTSVGYTKHKSMTLLGGADNYEFTATLDKNTCTKCGQADGIIFKSDELNMIPPLHDGCRCDITTRDMDESLLPISERWSRNPVTNKSEMIPYKSYPEWRNDLIQQYGENIFN</sequence>
<keyword evidence="3" id="KW-1185">Reference proteome</keyword>
<dbReference type="SMART" id="SM00513">
    <property type="entry name" value="SAP"/>
    <property type="match status" value="1"/>
</dbReference>
<proteinExistence type="predicted"/>
<dbReference type="KEGG" id="lalw:BTM29_09040"/>
<dbReference type="STRING" id="1847728.BTM29_09040"/>
<name>A0A1P8Q4A9_9LACO</name>
<dbReference type="Gene3D" id="1.10.720.30">
    <property type="entry name" value="SAP domain"/>
    <property type="match status" value="1"/>
</dbReference>
<dbReference type="InterPro" id="IPR036361">
    <property type="entry name" value="SAP_dom_sf"/>
</dbReference>
<dbReference type="EMBL" id="CP019323">
    <property type="protein sequence ID" value="APX72685.1"/>
    <property type="molecule type" value="Genomic_DNA"/>
</dbReference>
<gene>
    <name evidence="2" type="ORF">BTM29_09040</name>
</gene>